<dbReference type="Gene3D" id="3.90.1150.10">
    <property type="entry name" value="Aspartate Aminotransferase, domain 1"/>
    <property type="match status" value="1"/>
</dbReference>
<dbReference type="Pfam" id="PF00266">
    <property type="entry name" value="Aminotran_5"/>
    <property type="match status" value="1"/>
</dbReference>
<keyword evidence="4" id="KW-0032">Aminotransferase</keyword>
<dbReference type="InterPro" id="IPR015422">
    <property type="entry name" value="PyrdxlP-dep_Trfase_small"/>
</dbReference>
<gene>
    <name evidence="4" type="ORF">SAMN06269250_2296</name>
</gene>
<dbReference type="GO" id="GO:0004760">
    <property type="term" value="F:L-serine-pyruvate transaminase activity"/>
    <property type="evidence" value="ECO:0007669"/>
    <property type="project" value="TreeGrafter"/>
</dbReference>
<organism evidence="4 5">
    <name type="scientific">Spirosoma fluviale</name>
    <dbReference type="NCBI Taxonomy" id="1597977"/>
    <lineage>
        <taxon>Bacteria</taxon>
        <taxon>Pseudomonadati</taxon>
        <taxon>Bacteroidota</taxon>
        <taxon>Cytophagia</taxon>
        <taxon>Cytophagales</taxon>
        <taxon>Cytophagaceae</taxon>
        <taxon>Spirosoma</taxon>
    </lineage>
</organism>
<dbReference type="InterPro" id="IPR015421">
    <property type="entry name" value="PyrdxlP-dep_Trfase_major"/>
</dbReference>
<evidence type="ECO:0000259" key="3">
    <source>
        <dbReference type="Pfam" id="PF00266"/>
    </source>
</evidence>
<dbReference type="PANTHER" id="PTHR21152">
    <property type="entry name" value="AMINOTRANSFERASE CLASS V"/>
    <property type="match status" value="1"/>
</dbReference>
<comment type="cofactor">
    <cofactor evidence="1">
        <name>pyridoxal 5'-phosphate</name>
        <dbReference type="ChEBI" id="CHEBI:597326"/>
    </cofactor>
</comment>
<evidence type="ECO:0000313" key="4">
    <source>
        <dbReference type="EMBL" id="SOD82902.1"/>
    </source>
</evidence>
<reference evidence="5" key="1">
    <citation type="submission" date="2017-09" db="EMBL/GenBank/DDBJ databases">
        <authorList>
            <person name="Varghese N."/>
            <person name="Submissions S."/>
        </authorList>
    </citation>
    <scope>NUCLEOTIDE SEQUENCE [LARGE SCALE GENOMIC DNA]</scope>
    <source>
        <strain evidence="5">DSM 29961</strain>
    </source>
</reference>
<keyword evidence="4" id="KW-0808">Transferase</keyword>
<dbReference type="InterPro" id="IPR000192">
    <property type="entry name" value="Aminotrans_V_dom"/>
</dbReference>
<keyword evidence="2" id="KW-0663">Pyridoxal phosphate</keyword>
<dbReference type="OrthoDB" id="975012at2"/>
<feature type="domain" description="Aminotransferase class V" evidence="3">
    <location>
        <begin position="109"/>
        <end position="304"/>
    </location>
</feature>
<name>A0A286FI56_9BACT</name>
<dbReference type="RefSeq" id="WP_097125828.1">
    <property type="nucleotide sequence ID" value="NZ_OCNH01000001.1"/>
</dbReference>
<dbReference type="PANTHER" id="PTHR21152:SF40">
    <property type="entry name" value="ALANINE--GLYOXYLATE AMINOTRANSFERASE"/>
    <property type="match status" value="1"/>
</dbReference>
<sequence>MITFYPGPSKVYPQVADYAAEAIREGIVSLNHRSAGFMDIVKETVRLLHDKLDIPADYHIALVSSATECWEIVAQSLTAVSSLHPYNGAFGKKWAEYAYKIKPPVSLSDADVLCLVQNETSNGTQVSMETLAQFRRDFSALIAVDAVSSMAGIQFDWSLADVWFASVQKCFGLPAGLAVLIYSPAALKRAEEIGENAHYNSLLFIHENFSKFQTPYTPNGLGIYLLMRVLQQVPPIGTVDALTKKRATDWYAFFEQEMMNSPFRVLINDPTTRSDTVIAVQGNEQEVNKLKKAAQQEGITLGNGYGDWKNTTFRIANFPAITDEEIGTLTQFLRSY</sequence>
<evidence type="ECO:0000256" key="2">
    <source>
        <dbReference type="ARBA" id="ARBA00022898"/>
    </source>
</evidence>
<dbReference type="Gene3D" id="3.40.640.10">
    <property type="entry name" value="Type I PLP-dependent aspartate aminotransferase-like (Major domain)"/>
    <property type="match status" value="1"/>
</dbReference>
<dbReference type="EMBL" id="OCNH01000001">
    <property type="protein sequence ID" value="SOD82902.1"/>
    <property type="molecule type" value="Genomic_DNA"/>
</dbReference>
<evidence type="ECO:0000313" key="5">
    <source>
        <dbReference type="Proteomes" id="UP000219452"/>
    </source>
</evidence>
<evidence type="ECO:0000256" key="1">
    <source>
        <dbReference type="ARBA" id="ARBA00001933"/>
    </source>
</evidence>
<dbReference type="Proteomes" id="UP000219452">
    <property type="component" value="Unassembled WGS sequence"/>
</dbReference>
<dbReference type="SUPFAM" id="SSF53383">
    <property type="entry name" value="PLP-dependent transferases"/>
    <property type="match status" value="1"/>
</dbReference>
<dbReference type="GO" id="GO:0019265">
    <property type="term" value="P:glycine biosynthetic process, by transamination of glyoxylate"/>
    <property type="evidence" value="ECO:0007669"/>
    <property type="project" value="TreeGrafter"/>
</dbReference>
<proteinExistence type="predicted"/>
<accession>A0A286FI56</accession>
<protein>
    <submittedName>
        <fullName evidence="4">Phosphoserine aminotransferase apoenzyme</fullName>
    </submittedName>
</protein>
<dbReference type="GO" id="GO:0008453">
    <property type="term" value="F:alanine-glyoxylate transaminase activity"/>
    <property type="evidence" value="ECO:0007669"/>
    <property type="project" value="TreeGrafter"/>
</dbReference>
<dbReference type="InterPro" id="IPR015424">
    <property type="entry name" value="PyrdxlP-dep_Trfase"/>
</dbReference>
<dbReference type="AlphaFoldDB" id="A0A286FI56"/>
<keyword evidence="5" id="KW-1185">Reference proteome</keyword>